<keyword evidence="5" id="KW-1185">Reference proteome</keyword>
<dbReference type="Proteomes" id="UP000192602">
    <property type="component" value="Unassembled WGS sequence"/>
</dbReference>
<dbReference type="InterPro" id="IPR006660">
    <property type="entry name" value="Arsenate_reductase-like"/>
</dbReference>
<evidence type="ECO:0000313" key="5">
    <source>
        <dbReference type="Proteomes" id="UP000192602"/>
    </source>
</evidence>
<keyword evidence="2" id="KW-0560">Oxidoreductase</keyword>
<comment type="similarity">
    <text evidence="1 3">Belongs to the ArsC family.</text>
</comment>
<accession>A0A1W1WQ42</accession>
<evidence type="ECO:0000256" key="2">
    <source>
        <dbReference type="ARBA" id="ARBA00023002"/>
    </source>
</evidence>
<dbReference type="SUPFAM" id="SSF52833">
    <property type="entry name" value="Thioredoxin-like"/>
    <property type="match status" value="1"/>
</dbReference>
<dbReference type="STRING" id="1069081.SAMN05660197_0186"/>
<evidence type="ECO:0000313" key="4">
    <source>
        <dbReference type="EMBL" id="SMC08434.1"/>
    </source>
</evidence>
<dbReference type="Gene3D" id="3.40.30.10">
    <property type="entry name" value="Glutaredoxin"/>
    <property type="match status" value="1"/>
</dbReference>
<dbReference type="PANTHER" id="PTHR30041:SF4">
    <property type="entry name" value="ARSENATE REDUCTASE"/>
    <property type="match status" value="1"/>
</dbReference>
<dbReference type="CDD" id="cd03034">
    <property type="entry name" value="ArsC_ArsC"/>
    <property type="match status" value="1"/>
</dbReference>
<dbReference type="AlphaFoldDB" id="A0A1W1WQ42"/>
<dbReference type="Pfam" id="PF03960">
    <property type="entry name" value="ArsC"/>
    <property type="match status" value="1"/>
</dbReference>
<dbReference type="InterPro" id="IPR036249">
    <property type="entry name" value="Thioredoxin-like_sf"/>
</dbReference>
<dbReference type="PANTHER" id="PTHR30041">
    <property type="entry name" value="ARSENATE REDUCTASE"/>
    <property type="match status" value="1"/>
</dbReference>
<evidence type="ECO:0000256" key="3">
    <source>
        <dbReference type="PROSITE-ProRule" id="PRU01282"/>
    </source>
</evidence>
<reference evidence="5" key="1">
    <citation type="submission" date="2017-04" db="EMBL/GenBank/DDBJ databases">
        <authorList>
            <person name="Varghese N."/>
            <person name="Submissions S."/>
        </authorList>
    </citation>
    <scope>NUCLEOTIDE SEQUENCE [LARGE SCALE GENOMIC DNA]</scope>
    <source>
        <strain evidence="5">DSM 16512</strain>
    </source>
</reference>
<dbReference type="NCBIfam" id="TIGR00014">
    <property type="entry name" value="arsC"/>
    <property type="match status" value="1"/>
</dbReference>
<name>A0A1W1WQ42_9BACT</name>
<organism evidence="4 5">
    <name type="scientific">Nitratiruptor tergarcus DSM 16512</name>
    <dbReference type="NCBI Taxonomy" id="1069081"/>
    <lineage>
        <taxon>Bacteria</taxon>
        <taxon>Pseudomonadati</taxon>
        <taxon>Campylobacterota</taxon>
        <taxon>Epsilonproteobacteria</taxon>
        <taxon>Nautiliales</taxon>
        <taxon>Nitratiruptoraceae</taxon>
        <taxon>Nitratiruptor</taxon>
    </lineage>
</organism>
<evidence type="ECO:0000256" key="1">
    <source>
        <dbReference type="ARBA" id="ARBA00007198"/>
    </source>
</evidence>
<dbReference type="GO" id="GO:0008794">
    <property type="term" value="F:arsenate reductase (glutaredoxin) activity"/>
    <property type="evidence" value="ECO:0007669"/>
    <property type="project" value="InterPro"/>
</dbReference>
<protein>
    <submittedName>
        <fullName evidence="4">Arsenate reductase</fullName>
    </submittedName>
</protein>
<dbReference type="OrthoDB" id="9790554at2"/>
<proteinExistence type="inferred from homology"/>
<dbReference type="EMBL" id="FWWZ01000001">
    <property type="protein sequence ID" value="SMC08434.1"/>
    <property type="molecule type" value="Genomic_DNA"/>
</dbReference>
<dbReference type="InterPro" id="IPR006659">
    <property type="entry name" value="Arsenate_reductase"/>
</dbReference>
<dbReference type="PROSITE" id="PS51353">
    <property type="entry name" value="ARSC"/>
    <property type="match status" value="1"/>
</dbReference>
<sequence>MAQYILWHNPRCAKSREGFKLLEGLDVEVRRYIDNPPTCEELQDVLNKLGMKPSELVRKKEKLFRELHLKDASEEEILKAMCEHPRLIERPILIKGDKAVLGRPPERFKELIDEV</sequence>
<dbReference type="RefSeq" id="WP_084274721.1">
    <property type="nucleotide sequence ID" value="NZ_AP026671.1"/>
</dbReference>
<gene>
    <name evidence="4" type="ORF">SAMN05660197_0186</name>
</gene>